<dbReference type="InterPro" id="IPR012349">
    <property type="entry name" value="Split_barrel_FMN-bd"/>
</dbReference>
<dbReference type="SUPFAM" id="SSF50475">
    <property type="entry name" value="FMN-binding split barrel"/>
    <property type="match status" value="1"/>
</dbReference>
<organism evidence="1 2">
    <name type="scientific">Amycolatopsis orientalis</name>
    <name type="common">Nocardia orientalis</name>
    <dbReference type="NCBI Taxonomy" id="31958"/>
    <lineage>
        <taxon>Bacteria</taxon>
        <taxon>Bacillati</taxon>
        <taxon>Actinomycetota</taxon>
        <taxon>Actinomycetes</taxon>
        <taxon>Pseudonocardiales</taxon>
        <taxon>Pseudonocardiaceae</taxon>
        <taxon>Amycolatopsis</taxon>
    </lineage>
</organism>
<dbReference type="InterPro" id="IPR004378">
    <property type="entry name" value="F420H2_quin_Rdtase"/>
</dbReference>
<gene>
    <name evidence="1" type="ORF">SD37_36465</name>
</gene>
<dbReference type="EMBL" id="CP016174">
    <property type="protein sequence ID" value="ANN20545.1"/>
    <property type="molecule type" value="Genomic_DNA"/>
</dbReference>
<dbReference type="RefSeq" id="WP_044854540.1">
    <property type="nucleotide sequence ID" value="NZ_CP016174.1"/>
</dbReference>
<dbReference type="Proteomes" id="UP000093695">
    <property type="component" value="Chromosome"/>
</dbReference>
<protein>
    <submittedName>
        <fullName evidence="1">Nitroreductase</fullName>
    </submittedName>
</protein>
<accession>A0A193C899</accession>
<sequence>MSRFHEIKHRVATTFQRHVGNPLLGRLPNQPILETIGRKSGVPRPTPIGGRLVGREFWIVSEFGEKSQYVRNIQADPHVRLRLKGRWHTGTAHLLPDDDPRARLKALPRLNSAAVQAIGTNLLTIRVDLDD</sequence>
<dbReference type="GO" id="GO:0016491">
    <property type="term" value="F:oxidoreductase activity"/>
    <property type="evidence" value="ECO:0007669"/>
    <property type="project" value="InterPro"/>
</dbReference>
<evidence type="ECO:0000313" key="2">
    <source>
        <dbReference type="Proteomes" id="UP000093695"/>
    </source>
</evidence>
<proteinExistence type="predicted"/>
<dbReference type="AlphaFoldDB" id="A0A193C899"/>
<name>A0A193C899_AMYOR</name>
<dbReference type="STRING" id="31958.SD37_36465"/>
<dbReference type="Pfam" id="PF04075">
    <property type="entry name" value="F420H2_quin_red"/>
    <property type="match status" value="1"/>
</dbReference>
<dbReference type="eggNOG" id="COG1902">
    <property type="taxonomic scope" value="Bacteria"/>
</dbReference>
<dbReference type="KEGG" id="aori:SD37_36465"/>
<dbReference type="Gene3D" id="2.30.110.10">
    <property type="entry name" value="Electron Transport, Fmn-binding Protein, Chain A"/>
    <property type="match status" value="1"/>
</dbReference>
<reference evidence="1 2" key="1">
    <citation type="journal article" date="2015" name="Genome Announc.">
        <title>Draft Genome Sequence of Norvancomycin-Producing Strain Amycolatopsis orientalis CPCC200066.</title>
        <authorList>
            <person name="Lei X."/>
            <person name="Yuan F."/>
            <person name="Shi Y."/>
            <person name="Li X."/>
            <person name="Wang L."/>
            <person name="Hong B."/>
        </authorList>
    </citation>
    <scope>NUCLEOTIDE SEQUENCE [LARGE SCALE GENOMIC DNA]</scope>
    <source>
        <strain evidence="1 2">B-37</strain>
    </source>
</reference>
<dbReference type="NCBIfam" id="TIGR00026">
    <property type="entry name" value="hi_GC_TIGR00026"/>
    <property type="match status" value="1"/>
</dbReference>
<evidence type="ECO:0000313" key="1">
    <source>
        <dbReference type="EMBL" id="ANN20545.1"/>
    </source>
</evidence>
<keyword evidence="2" id="KW-1185">Reference proteome</keyword>